<comment type="catalytic activity">
    <reaction evidence="1">
        <text>O-phospho-L-threonyl-[protein] + H2O = L-threonyl-[protein] + phosphate</text>
        <dbReference type="Rhea" id="RHEA:47004"/>
        <dbReference type="Rhea" id="RHEA-COMP:11060"/>
        <dbReference type="Rhea" id="RHEA-COMP:11605"/>
        <dbReference type="ChEBI" id="CHEBI:15377"/>
        <dbReference type="ChEBI" id="CHEBI:30013"/>
        <dbReference type="ChEBI" id="CHEBI:43474"/>
        <dbReference type="ChEBI" id="CHEBI:61977"/>
        <dbReference type="EC" id="3.1.3.16"/>
    </reaction>
</comment>
<gene>
    <name evidence="2" type="ORF">T459_03123</name>
</gene>
<dbReference type="AlphaFoldDB" id="A0A2G3ALY0"/>
<evidence type="ECO:0000256" key="1">
    <source>
        <dbReference type="RuleBase" id="RU366020"/>
    </source>
</evidence>
<proteinExistence type="inferred from homology"/>
<sequence>MKIWNLTSLNGGDASEFDVIIRWILNEEPEFDVITDDDDDDEHSKVLLCSEKLSSAFNLNDDDDVLPIPKLNKDKEADVSVGRTGSTIMVAGWFYIPKLNDEELLGQDASFICAKEQTIGVADGINGGWSKRGIYSGEYSRELMKNSEFAVQNNDNSTTVDLMKVLNEAYSNTKAKGSFHCLYSDSQLGNASSSDDPSVAEKISVPVVAGDVIVLGTDGLFDNVHDFELETLVNSGVDSLESDVPEILAWRIALYALDNAKSTELYMPFSRECSKVDIEHHGGN</sequence>
<dbReference type="GO" id="GO:0004722">
    <property type="term" value="F:protein serine/threonine phosphatase activity"/>
    <property type="evidence" value="ECO:0000318"/>
    <property type="project" value="GO_Central"/>
</dbReference>
<name>A0A2G3ALY0_CAPAN</name>
<dbReference type="PANTHER" id="PTHR12320:SF81">
    <property type="entry name" value="PROTEIN PHOSPHATASE 2C 23-RELATED"/>
    <property type="match status" value="1"/>
</dbReference>
<reference evidence="2 3" key="2">
    <citation type="journal article" date="2017" name="Genome Biol.">
        <title>New reference genome sequences of hot pepper reveal the massive evolution of plant disease-resistance genes by retroduplication.</title>
        <authorList>
            <person name="Kim S."/>
            <person name="Park J."/>
            <person name="Yeom S.I."/>
            <person name="Kim Y.M."/>
            <person name="Seo E."/>
            <person name="Kim K.T."/>
            <person name="Kim M.S."/>
            <person name="Lee J.M."/>
            <person name="Cheong K."/>
            <person name="Shin H.S."/>
            <person name="Kim S.B."/>
            <person name="Han K."/>
            <person name="Lee J."/>
            <person name="Park M."/>
            <person name="Lee H.A."/>
            <person name="Lee H.Y."/>
            <person name="Lee Y."/>
            <person name="Oh S."/>
            <person name="Lee J.H."/>
            <person name="Choi E."/>
            <person name="Choi E."/>
            <person name="Lee S.E."/>
            <person name="Jeon J."/>
            <person name="Kim H."/>
            <person name="Choi G."/>
            <person name="Song H."/>
            <person name="Lee J."/>
            <person name="Lee S.C."/>
            <person name="Kwon J.K."/>
            <person name="Lee H.Y."/>
            <person name="Koo N."/>
            <person name="Hong Y."/>
            <person name="Kim R.W."/>
            <person name="Kang W.H."/>
            <person name="Huh J.H."/>
            <person name="Kang B.C."/>
            <person name="Yang T.J."/>
            <person name="Lee Y.H."/>
            <person name="Bennetzen J.L."/>
            <person name="Choi D."/>
        </authorList>
    </citation>
    <scope>NUCLEOTIDE SEQUENCE [LARGE SCALE GENOMIC DNA]</scope>
    <source>
        <strain evidence="3">cv. CM334</strain>
    </source>
</reference>
<dbReference type="SMR" id="A0A2G3ALY0"/>
<keyword evidence="1" id="KW-0904">Protein phosphatase</keyword>
<keyword evidence="1" id="KW-0378">Hydrolase</keyword>
<reference evidence="2 3" key="1">
    <citation type="journal article" date="2014" name="Nat. Genet.">
        <title>Genome sequence of the hot pepper provides insights into the evolution of pungency in Capsicum species.</title>
        <authorList>
            <person name="Kim S."/>
            <person name="Park M."/>
            <person name="Yeom S.I."/>
            <person name="Kim Y.M."/>
            <person name="Lee J.M."/>
            <person name="Lee H.A."/>
            <person name="Seo E."/>
            <person name="Choi J."/>
            <person name="Cheong K."/>
            <person name="Kim K.T."/>
            <person name="Jung K."/>
            <person name="Lee G.W."/>
            <person name="Oh S.K."/>
            <person name="Bae C."/>
            <person name="Kim S.B."/>
            <person name="Lee H.Y."/>
            <person name="Kim S.Y."/>
            <person name="Kim M.S."/>
            <person name="Kang B.C."/>
            <person name="Jo Y.D."/>
            <person name="Yang H.B."/>
            <person name="Jeong H.J."/>
            <person name="Kang W.H."/>
            <person name="Kwon J.K."/>
            <person name="Shin C."/>
            <person name="Lim J.Y."/>
            <person name="Park J.H."/>
            <person name="Huh J.H."/>
            <person name="Kim J.S."/>
            <person name="Kim B.D."/>
            <person name="Cohen O."/>
            <person name="Paran I."/>
            <person name="Suh M.C."/>
            <person name="Lee S.B."/>
            <person name="Kim Y.K."/>
            <person name="Shin Y."/>
            <person name="Noh S.J."/>
            <person name="Park J."/>
            <person name="Seo Y.S."/>
            <person name="Kwon S.Y."/>
            <person name="Kim H.A."/>
            <person name="Park J.M."/>
            <person name="Kim H.J."/>
            <person name="Choi S.B."/>
            <person name="Bosland P.W."/>
            <person name="Reeves G."/>
            <person name="Jo S.H."/>
            <person name="Lee B.W."/>
            <person name="Cho H.T."/>
            <person name="Choi H.S."/>
            <person name="Lee M.S."/>
            <person name="Yu Y."/>
            <person name="Do Choi Y."/>
            <person name="Park B.S."/>
            <person name="van Deynze A."/>
            <person name="Ashrafi H."/>
            <person name="Hill T."/>
            <person name="Kim W.T."/>
            <person name="Pai H.S."/>
            <person name="Ahn H.K."/>
            <person name="Yeam I."/>
            <person name="Giovannoni J.J."/>
            <person name="Rose J.K."/>
            <person name="Sorensen I."/>
            <person name="Lee S.J."/>
            <person name="Kim R.W."/>
            <person name="Choi I.Y."/>
            <person name="Choi B.S."/>
            <person name="Lim J.S."/>
            <person name="Lee Y.H."/>
            <person name="Choi D."/>
        </authorList>
    </citation>
    <scope>NUCLEOTIDE SEQUENCE [LARGE SCALE GENOMIC DNA]</scope>
    <source>
        <strain evidence="3">cv. CM334</strain>
    </source>
</reference>
<dbReference type="Proteomes" id="UP000222542">
    <property type="component" value="Unassembled WGS sequence"/>
</dbReference>
<organism evidence="2 3">
    <name type="scientific">Capsicum annuum</name>
    <name type="common">Capsicum pepper</name>
    <dbReference type="NCBI Taxonomy" id="4072"/>
    <lineage>
        <taxon>Eukaryota</taxon>
        <taxon>Viridiplantae</taxon>
        <taxon>Streptophyta</taxon>
        <taxon>Embryophyta</taxon>
        <taxon>Tracheophyta</taxon>
        <taxon>Spermatophyta</taxon>
        <taxon>Magnoliopsida</taxon>
        <taxon>eudicotyledons</taxon>
        <taxon>Gunneridae</taxon>
        <taxon>Pentapetalae</taxon>
        <taxon>asterids</taxon>
        <taxon>lamiids</taxon>
        <taxon>Solanales</taxon>
        <taxon>Solanaceae</taxon>
        <taxon>Solanoideae</taxon>
        <taxon>Capsiceae</taxon>
        <taxon>Capsicum</taxon>
    </lineage>
</organism>
<dbReference type="SUPFAM" id="SSF81606">
    <property type="entry name" value="PP2C-like"/>
    <property type="match status" value="1"/>
</dbReference>
<dbReference type="PANTHER" id="PTHR12320">
    <property type="entry name" value="PROTEIN PHOSPHATASE 2C"/>
    <property type="match status" value="1"/>
</dbReference>
<dbReference type="EC" id="3.1.3.16" evidence="1"/>
<keyword evidence="3" id="KW-1185">Reference proteome</keyword>
<dbReference type="InterPro" id="IPR036457">
    <property type="entry name" value="PPM-type-like_dom_sf"/>
</dbReference>
<evidence type="ECO:0000313" key="3">
    <source>
        <dbReference type="Proteomes" id="UP000222542"/>
    </source>
</evidence>
<dbReference type="EMBL" id="AYRZ02000001">
    <property type="protein sequence ID" value="PHT95241.1"/>
    <property type="molecule type" value="Genomic_DNA"/>
</dbReference>
<accession>A0A2G3ALY0</accession>
<protein>
    <recommendedName>
        <fullName evidence="1">Protein phosphatase</fullName>
        <ecNumber evidence="1">3.1.3.16</ecNumber>
    </recommendedName>
</protein>
<keyword evidence="1" id="KW-0464">Manganese</keyword>
<keyword evidence="1" id="KW-0479">Metal-binding</keyword>
<comment type="similarity">
    <text evidence="1">Belongs to the PP2C family.</text>
</comment>
<comment type="cofactor">
    <cofactor evidence="1">
        <name>Mg(2+)</name>
        <dbReference type="ChEBI" id="CHEBI:18420"/>
    </cofactor>
</comment>
<comment type="cofactor">
    <cofactor evidence="1">
        <name>Mn(2+)</name>
        <dbReference type="ChEBI" id="CHEBI:29035"/>
    </cofactor>
</comment>
<comment type="catalytic activity">
    <reaction evidence="1">
        <text>O-phospho-L-seryl-[protein] + H2O = L-seryl-[protein] + phosphate</text>
        <dbReference type="Rhea" id="RHEA:20629"/>
        <dbReference type="Rhea" id="RHEA-COMP:9863"/>
        <dbReference type="Rhea" id="RHEA-COMP:11604"/>
        <dbReference type="ChEBI" id="CHEBI:15377"/>
        <dbReference type="ChEBI" id="CHEBI:29999"/>
        <dbReference type="ChEBI" id="CHEBI:43474"/>
        <dbReference type="ChEBI" id="CHEBI:83421"/>
        <dbReference type="EC" id="3.1.3.16"/>
    </reaction>
</comment>
<dbReference type="GO" id="GO:0046872">
    <property type="term" value="F:metal ion binding"/>
    <property type="evidence" value="ECO:0007669"/>
    <property type="project" value="UniProtKB-UniRule"/>
</dbReference>
<evidence type="ECO:0000313" key="2">
    <source>
        <dbReference type="EMBL" id="PHT95241.1"/>
    </source>
</evidence>
<keyword evidence="1" id="KW-0460">Magnesium</keyword>
<dbReference type="Gramene" id="PHT95241">
    <property type="protein sequence ID" value="PHT95241"/>
    <property type="gene ID" value="T459_03123"/>
</dbReference>
<comment type="caution">
    <text evidence="2">The sequence shown here is derived from an EMBL/GenBank/DDBJ whole genome shotgun (WGS) entry which is preliminary data.</text>
</comment>
<dbReference type="InterPro" id="IPR039123">
    <property type="entry name" value="PPTC7"/>
</dbReference>